<dbReference type="PANTHER" id="PTHR24180:SF45">
    <property type="entry name" value="POLY [ADP-RIBOSE] POLYMERASE TANKYRASE"/>
    <property type="match status" value="1"/>
</dbReference>
<evidence type="ECO:0000256" key="3">
    <source>
        <dbReference type="ARBA" id="ARBA00022537"/>
    </source>
</evidence>
<dbReference type="Pfam" id="PF00023">
    <property type="entry name" value="Ank"/>
    <property type="match status" value="1"/>
</dbReference>
<evidence type="ECO:0000256" key="1">
    <source>
        <dbReference type="ARBA" id="ARBA00004175"/>
    </source>
</evidence>
<feature type="repeat" description="ANK" evidence="8">
    <location>
        <begin position="400"/>
        <end position="434"/>
    </location>
</feature>
<keyword evidence="11" id="KW-1185">Reference proteome</keyword>
<dbReference type="GO" id="GO:0044231">
    <property type="term" value="C:host cell presynaptic membrane"/>
    <property type="evidence" value="ECO:0007669"/>
    <property type="project" value="UniProtKB-KW"/>
</dbReference>
<dbReference type="Gene3D" id="1.25.40.20">
    <property type="entry name" value="Ankyrin repeat-containing domain"/>
    <property type="match status" value="2"/>
</dbReference>
<dbReference type="PROSITE" id="PS50297">
    <property type="entry name" value="ANK_REP_REGION"/>
    <property type="match status" value="2"/>
</dbReference>
<evidence type="ECO:0000313" key="11">
    <source>
        <dbReference type="Proteomes" id="UP000070412"/>
    </source>
</evidence>
<keyword evidence="5" id="KW-0800">Toxin</keyword>
<dbReference type="OrthoDB" id="4429489at2759"/>
<dbReference type="InterPro" id="IPR002110">
    <property type="entry name" value="Ankyrin_rpt"/>
</dbReference>
<dbReference type="PROSITE" id="PS50088">
    <property type="entry name" value="ANK_REPEAT"/>
    <property type="match status" value="2"/>
</dbReference>
<dbReference type="InterPro" id="IPR051637">
    <property type="entry name" value="Ank_repeat_dom-contain_49"/>
</dbReference>
<keyword evidence="6 8" id="KW-0040">ANK repeat</keyword>
<evidence type="ECO:0000256" key="5">
    <source>
        <dbReference type="ARBA" id="ARBA00023028"/>
    </source>
</evidence>
<dbReference type="GO" id="GO:0006887">
    <property type="term" value="P:exocytosis"/>
    <property type="evidence" value="ECO:0007669"/>
    <property type="project" value="UniProtKB-KW"/>
</dbReference>
<feature type="repeat" description="ANK" evidence="8">
    <location>
        <begin position="22"/>
        <end position="47"/>
    </location>
</feature>
<dbReference type="SUPFAM" id="SSF48403">
    <property type="entry name" value="Ankyrin repeat"/>
    <property type="match status" value="1"/>
</dbReference>
<reference evidence="11" key="1">
    <citation type="journal article" date="2020" name="PLoS Negl. Trop. Dis.">
        <title>High-quality nuclear genome for Sarcoptes scabiei-A critical resource for a neglected parasite.</title>
        <authorList>
            <person name="Korhonen P.K."/>
            <person name="Gasser R.B."/>
            <person name="Ma G."/>
            <person name="Wang T."/>
            <person name="Stroehlein A.J."/>
            <person name="Young N.D."/>
            <person name="Ang C.S."/>
            <person name="Fernando D.D."/>
            <person name="Lu H.C."/>
            <person name="Taylor S."/>
            <person name="Reynolds S.L."/>
            <person name="Mofiz E."/>
            <person name="Najaraj S.H."/>
            <person name="Gowda H."/>
            <person name="Madugundu A."/>
            <person name="Renuse S."/>
            <person name="Holt D."/>
            <person name="Pandey A."/>
            <person name="Papenfuss A.T."/>
            <person name="Fischer K."/>
        </authorList>
    </citation>
    <scope>NUCLEOTIDE SEQUENCE [LARGE SCALE GENOMIC DNA]</scope>
</reference>
<keyword evidence="7" id="KW-1053">Target membrane</keyword>
<evidence type="ECO:0000313" key="9">
    <source>
        <dbReference type="EMBL" id="KAF7493044.1"/>
    </source>
</evidence>
<dbReference type="AlphaFoldDB" id="A0A834R8L7"/>
<gene>
    <name evidence="9" type="primary">SSS_595g</name>
    <name evidence="9" type="ORF">SSS_595</name>
</gene>
<evidence type="ECO:0000256" key="4">
    <source>
        <dbReference type="ARBA" id="ARBA00022737"/>
    </source>
</evidence>
<dbReference type="InterPro" id="IPR036770">
    <property type="entry name" value="Ankyrin_rpt-contain_sf"/>
</dbReference>
<sequence length="506" mass="59795">MCQRFEVVFCSFQIHLDFLIAIGETALHNCAESNSMNIMRLLVKNGAILRCDSFGLTPLLTASMNGHIEMFYYLKSVFKCSIEDEVDAYKLLGVTYVDKFYDLTKAYKFWRKAAILYERCNRKYQERLTREQTELYRKAYANKYEFRNEDDLINVFHDPESMKLQAMIIRERILGLHHPESFYFLRYNCSLYMESGEYLHCLWIWIYTLEQIYLKNSLSEITETTFISLMEIFSLVNENNPDDLTACDIEKVFRMVMSQILISCNIIPENGQSNRVYKIGEKNKAQLVKNWHSLEFAYSYHHDVLSGLDQQFLVLIHLIGYMCQRRSKLSLERWEKFETLIRQLLACDPRSTNSHSLLHIICIITSTTGNLILPVIDISLFDIFKLVVDLSHNLNLIDIRGYTPLHFLLEREKFFPQMIEYLLESGAHPDLSNVEGLTPVEYLEKRHERTKREDDRILRNFKVKYITLQCLSAKTILEHNLSLECLPKNLYQFVQQHRRHSFFLGN</sequence>
<keyword evidence="4" id="KW-0677">Repeat</keyword>
<evidence type="ECO:0000313" key="10">
    <source>
        <dbReference type="EnsemblMetazoa" id="KAF7493044.1"/>
    </source>
</evidence>
<dbReference type="EMBL" id="WVUK01000056">
    <property type="protein sequence ID" value="KAF7493044.1"/>
    <property type="molecule type" value="Genomic_DNA"/>
</dbReference>
<dbReference type="SMART" id="SM00248">
    <property type="entry name" value="ANK"/>
    <property type="match status" value="3"/>
</dbReference>
<keyword evidence="5" id="KW-0528">Neurotoxin</keyword>
<comment type="subcellular location">
    <subcellularLocation>
        <location evidence="1">Target cell membrane</location>
    </subcellularLocation>
</comment>
<name>A0A834R8L7_SARSC</name>
<proteinExistence type="predicted"/>
<reference evidence="9" key="2">
    <citation type="submission" date="2020-01" db="EMBL/GenBank/DDBJ databases">
        <authorList>
            <person name="Korhonen P.K.K."/>
            <person name="Guangxu M.G."/>
            <person name="Wang T.W."/>
            <person name="Stroehlein A.J.S."/>
            <person name="Young N.D."/>
            <person name="Ang C.-S.A."/>
            <person name="Fernando D.W.F."/>
            <person name="Lu H.L."/>
            <person name="Taylor S.T."/>
            <person name="Ehtesham M.E.M."/>
            <person name="Najaraj S.H.N."/>
            <person name="Harsha G.H.G."/>
            <person name="Madugundu A.M."/>
            <person name="Renuse S.R."/>
            <person name="Holt D.H."/>
            <person name="Pandey A.P."/>
            <person name="Papenfuss A.P."/>
            <person name="Gasser R.B.G."/>
            <person name="Fischer K.F."/>
        </authorList>
    </citation>
    <scope>NUCLEOTIDE SEQUENCE</scope>
    <source>
        <strain evidence="9">SSS_KF_BRIS2020</strain>
    </source>
</reference>
<dbReference type="PANTHER" id="PTHR24180">
    <property type="entry name" value="CYCLIN-DEPENDENT KINASE INHIBITOR 2C-RELATED"/>
    <property type="match status" value="1"/>
</dbReference>
<dbReference type="Proteomes" id="UP000070412">
    <property type="component" value="Unassembled WGS sequence"/>
</dbReference>
<organism evidence="9">
    <name type="scientific">Sarcoptes scabiei</name>
    <name type="common">Itch mite</name>
    <name type="synonym">Acarus scabiei</name>
    <dbReference type="NCBI Taxonomy" id="52283"/>
    <lineage>
        <taxon>Eukaryota</taxon>
        <taxon>Metazoa</taxon>
        <taxon>Ecdysozoa</taxon>
        <taxon>Arthropoda</taxon>
        <taxon>Chelicerata</taxon>
        <taxon>Arachnida</taxon>
        <taxon>Acari</taxon>
        <taxon>Acariformes</taxon>
        <taxon>Sarcoptiformes</taxon>
        <taxon>Astigmata</taxon>
        <taxon>Psoroptidia</taxon>
        <taxon>Sarcoptoidea</taxon>
        <taxon>Sarcoptidae</taxon>
        <taxon>Sarcoptinae</taxon>
        <taxon>Sarcoptes</taxon>
    </lineage>
</organism>
<evidence type="ECO:0000256" key="8">
    <source>
        <dbReference type="PROSITE-ProRule" id="PRU00023"/>
    </source>
</evidence>
<dbReference type="Pfam" id="PF12796">
    <property type="entry name" value="Ank_2"/>
    <property type="match status" value="1"/>
</dbReference>
<evidence type="ECO:0000256" key="7">
    <source>
        <dbReference type="ARBA" id="ARBA00023298"/>
    </source>
</evidence>
<keyword evidence="7" id="KW-0472">Membrane</keyword>
<protein>
    <submittedName>
        <fullName evidence="9">Protein fem-1 -like protein C</fullName>
    </submittedName>
</protein>
<reference evidence="10" key="3">
    <citation type="submission" date="2022-06" db="UniProtKB">
        <authorList>
            <consortium name="EnsemblMetazoa"/>
        </authorList>
    </citation>
    <scope>IDENTIFICATION</scope>
</reference>
<dbReference type="GO" id="GO:0044218">
    <property type="term" value="C:other organism cell membrane"/>
    <property type="evidence" value="ECO:0007669"/>
    <property type="project" value="UniProtKB-KW"/>
</dbReference>
<evidence type="ECO:0000256" key="2">
    <source>
        <dbReference type="ARBA" id="ARBA00022483"/>
    </source>
</evidence>
<keyword evidence="2" id="KW-0268">Exocytosis</keyword>
<dbReference type="EnsemblMetazoa" id="SSS_595s_mrna">
    <property type="protein sequence ID" value="KAF7493044.1"/>
    <property type="gene ID" value="SSS_595"/>
</dbReference>
<keyword evidence="3" id="KW-1052">Target cell membrane</keyword>
<keyword evidence="5" id="KW-0638">Presynaptic neurotoxin</keyword>
<accession>A0A834R8L7</accession>
<evidence type="ECO:0000256" key="6">
    <source>
        <dbReference type="ARBA" id="ARBA00023043"/>
    </source>
</evidence>